<sequence>MERIFCTKNLIYIKMKQIILQVTFLLYTTIAFSQDVSFNIIKDKTTVDEYGAVTLQVEVENKSSEAITIFKPAEKYNQKWRYYGCDIKCDDFPYWFSGNYEYVSYNSYDLLEISAKSKVIITINGLYNGLSCSSKKFKVKLIYDVVDFIKNKEDLTPEEVIVIQKLTPIRIVSKQVEIKVE</sequence>
<reference evidence="2" key="1">
    <citation type="submission" date="2015-01" db="EMBL/GenBank/DDBJ databases">
        <authorList>
            <person name="MANFREDI Pablo"/>
        </authorList>
    </citation>
    <scope>NUCLEOTIDE SEQUENCE [LARGE SCALE GENOMIC DNA]</scope>
    <source>
        <strain evidence="2">Cc11</strain>
    </source>
</reference>
<name>A0A0B7IDT0_9FLAO</name>
<gene>
    <name evidence="1" type="ORF">CCAN11_1630004</name>
</gene>
<protein>
    <submittedName>
        <fullName evidence="1">Uncharacterized protein</fullName>
    </submittedName>
</protein>
<proteinExistence type="predicted"/>
<accession>A0A0B7IDT0</accession>
<evidence type="ECO:0000313" key="2">
    <source>
        <dbReference type="Proteomes" id="UP000039370"/>
    </source>
</evidence>
<dbReference type="Proteomes" id="UP000039370">
    <property type="component" value="Unassembled WGS sequence"/>
</dbReference>
<dbReference type="AlphaFoldDB" id="A0A0B7IDT0"/>
<evidence type="ECO:0000313" key="1">
    <source>
        <dbReference type="EMBL" id="CEN48128.1"/>
    </source>
</evidence>
<organism evidence="1 2">
    <name type="scientific">Capnocytophaga canimorsus</name>
    <dbReference type="NCBI Taxonomy" id="28188"/>
    <lineage>
        <taxon>Bacteria</taxon>
        <taxon>Pseudomonadati</taxon>
        <taxon>Bacteroidota</taxon>
        <taxon>Flavobacteriia</taxon>
        <taxon>Flavobacteriales</taxon>
        <taxon>Flavobacteriaceae</taxon>
        <taxon>Capnocytophaga</taxon>
    </lineage>
</organism>
<dbReference type="EMBL" id="CDOK01000072">
    <property type="protein sequence ID" value="CEN48128.1"/>
    <property type="molecule type" value="Genomic_DNA"/>
</dbReference>